<evidence type="ECO:0000256" key="6">
    <source>
        <dbReference type="ARBA" id="ARBA00022853"/>
    </source>
</evidence>
<evidence type="ECO:0000256" key="7">
    <source>
        <dbReference type="ARBA" id="ARBA00023015"/>
    </source>
</evidence>
<dbReference type="GO" id="GO:0040029">
    <property type="term" value="P:epigenetic regulation of gene expression"/>
    <property type="evidence" value="ECO:0000318"/>
    <property type="project" value="GO_Central"/>
</dbReference>
<evidence type="ECO:0000313" key="12">
    <source>
        <dbReference type="EMBL" id="KAJ0217233.1"/>
    </source>
</evidence>
<dbReference type="GO" id="GO:0000118">
    <property type="term" value="C:histone deacetylase complex"/>
    <property type="evidence" value="ECO:0000318"/>
    <property type="project" value="GO_Central"/>
</dbReference>
<evidence type="ECO:0000256" key="3">
    <source>
        <dbReference type="ARBA" id="ARBA00012111"/>
    </source>
</evidence>
<dbReference type="Pfam" id="PF00850">
    <property type="entry name" value="Hist_deacetyl"/>
    <property type="match status" value="1"/>
</dbReference>
<comment type="similarity">
    <text evidence="2">Belongs to the histone deacetylase family. HD type 2 subfamily.</text>
</comment>
<dbReference type="GO" id="GO:0005737">
    <property type="term" value="C:cytoplasm"/>
    <property type="evidence" value="ECO:0000318"/>
    <property type="project" value="GO_Central"/>
</dbReference>
<dbReference type="PANTHER" id="PTHR10625">
    <property type="entry name" value="HISTONE DEACETYLASE HDAC1-RELATED"/>
    <property type="match status" value="1"/>
</dbReference>
<accession>A0A9R1W511</accession>
<feature type="domain" description="Histone deacetylase" evidence="11">
    <location>
        <begin position="4"/>
        <end position="98"/>
    </location>
</feature>
<evidence type="ECO:0000256" key="2">
    <source>
        <dbReference type="ARBA" id="ARBA00007738"/>
    </source>
</evidence>
<dbReference type="InterPro" id="IPR023696">
    <property type="entry name" value="Ureohydrolase_dom_sf"/>
</dbReference>
<name>A0A9R1W511_LACSA</name>
<evidence type="ECO:0000256" key="9">
    <source>
        <dbReference type="ARBA" id="ARBA00023242"/>
    </source>
</evidence>
<dbReference type="EC" id="3.5.1.98" evidence="3"/>
<keyword evidence="9" id="KW-0539">Nucleus</keyword>
<feature type="region of interest" description="Disordered" evidence="10">
    <location>
        <begin position="95"/>
        <end position="116"/>
    </location>
</feature>
<evidence type="ECO:0000313" key="13">
    <source>
        <dbReference type="Proteomes" id="UP000235145"/>
    </source>
</evidence>
<evidence type="ECO:0000259" key="11">
    <source>
        <dbReference type="Pfam" id="PF00850"/>
    </source>
</evidence>
<evidence type="ECO:0000256" key="1">
    <source>
        <dbReference type="ARBA" id="ARBA00004123"/>
    </source>
</evidence>
<gene>
    <name evidence="12" type="ORF">LSAT_V11C300116740</name>
</gene>
<keyword evidence="13" id="KW-1185">Reference proteome</keyword>
<keyword evidence="6" id="KW-0156">Chromatin regulator</keyword>
<dbReference type="GO" id="GO:0141221">
    <property type="term" value="F:histone deacetylase activity, hydrolytic mechanism"/>
    <property type="evidence" value="ECO:0007669"/>
    <property type="project" value="UniProtKB-EC"/>
</dbReference>
<keyword evidence="5" id="KW-0378">Hydrolase</keyword>
<dbReference type="SUPFAM" id="SSF52768">
    <property type="entry name" value="Arginase/deacetylase"/>
    <property type="match status" value="1"/>
</dbReference>
<dbReference type="AlphaFoldDB" id="A0A9R1W511"/>
<keyword evidence="7" id="KW-0805">Transcription regulation</keyword>
<keyword evidence="4" id="KW-0678">Repressor</keyword>
<evidence type="ECO:0000256" key="10">
    <source>
        <dbReference type="SAM" id="MobiDB-lite"/>
    </source>
</evidence>
<comment type="subcellular location">
    <subcellularLocation>
        <location evidence="1">Nucleus</location>
    </subcellularLocation>
</comment>
<keyword evidence="8" id="KW-0804">Transcription</keyword>
<dbReference type="InterPro" id="IPR037138">
    <property type="entry name" value="His_deacetylse_dom_sf"/>
</dbReference>
<dbReference type="InterPro" id="IPR023801">
    <property type="entry name" value="His_deacetylse_dom"/>
</dbReference>
<dbReference type="GO" id="GO:0004407">
    <property type="term" value="F:histone deacetylase activity"/>
    <property type="evidence" value="ECO:0000318"/>
    <property type="project" value="GO_Central"/>
</dbReference>
<proteinExistence type="inferred from homology"/>
<comment type="caution">
    <text evidence="12">The sequence shown here is derived from an EMBL/GenBank/DDBJ whole genome shotgun (WGS) entry which is preliminary data.</text>
</comment>
<reference evidence="12 13" key="1">
    <citation type="journal article" date="2017" name="Nat. Commun.">
        <title>Genome assembly with in vitro proximity ligation data and whole-genome triplication in lettuce.</title>
        <authorList>
            <person name="Reyes-Chin-Wo S."/>
            <person name="Wang Z."/>
            <person name="Yang X."/>
            <person name="Kozik A."/>
            <person name="Arikit S."/>
            <person name="Song C."/>
            <person name="Xia L."/>
            <person name="Froenicke L."/>
            <person name="Lavelle D.O."/>
            <person name="Truco M.J."/>
            <person name="Xia R."/>
            <person name="Zhu S."/>
            <person name="Xu C."/>
            <person name="Xu H."/>
            <person name="Xu X."/>
            <person name="Cox K."/>
            <person name="Korf I."/>
            <person name="Meyers B.C."/>
            <person name="Michelmore R.W."/>
        </authorList>
    </citation>
    <scope>NUCLEOTIDE SEQUENCE [LARGE SCALE GENOMIC DNA]</scope>
    <source>
        <strain evidence="13">cv. Salinas</strain>
        <tissue evidence="12">Seedlings</tissue>
    </source>
</reference>
<dbReference type="Gene3D" id="3.40.800.20">
    <property type="entry name" value="Histone deacetylase domain"/>
    <property type="match status" value="1"/>
</dbReference>
<protein>
    <recommendedName>
        <fullName evidence="3">histone deacetylase</fullName>
        <ecNumber evidence="3">3.5.1.98</ecNumber>
    </recommendedName>
</protein>
<dbReference type="EMBL" id="NBSK02000003">
    <property type="protein sequence ID" value="KAJ0217233.1"/>
    <property type="molecule type" value="Genomic_DNA"/>
</dbReference>
<dbReference type="Proteomes" id="UP000235145">
    <property type="component" value="Unassembled WGS sequence"/>
</dbReference>
<evidence type="ECO:0000256" key="4">
    <source>
        <dbReference type="ARBA" id="ARBA00022491"/>
    </source>
</evidence>
<evidence type="ECO:0000256" key="8">
    <source>
        <dbReference type="ARBA" id="ARBA00023163"/>
    </source>
</evidence>
<evidence type="ECO:0000256" key="5">
    <source>
        <dbReference type="ARBA" id="ARBA00022801"/>
    </source>
</evidence>
<dbReference type="PANTHER" id="PTHR10625:SF5">
    <property type="entry name" value="HISTONE DEACETYLASE"/>
    <property type="match status" value="1"/>
</dbReference>
<sequence>MGQVRPPSHHAGVRQAMGFCLHNNAAIAAGAKKVLIVDWDVHHGNGTQEIFEQNKTEAIHEGGKFYPGTSVAHEVGSMGGEGYCVNVPWSHGGVGDHSHRIRQSSHDPRSKRLDPKRGTIVYRSPTETPSGTSCLRSHQFFKSIPET</sequence>
<organism evidence="12 13">
    <name type="scientific">Lactuca sativa</name>
    <name type="common">Garden lettuce</name>
    <dbReference type="NCBI Taxonomy" id="4236"/>
    <lineage>
        <taxon>Eukaryota</taxon>
        <taxon>Viridiplantae</taxon>
        <taxon>Streptophyta</taxon>
        <taxon>Embryophyta</taxon>
        <taxon>Tracheophyta</taxon>
        <taxon>Spermatophyta</taxon>
        <taxon>Magnoliopsida</taxon>
        <taxon>eudicotyledons</taxon>
        <taxon>Gunneridae</taxon>
        <taxon>Pentapetalae</taxon>
        <taxon>asterids</taxon>
        <taxon>campanulids</taxon>
        <taxon>Asterales</taxon>
        <taxon>Asteraceae</taxon>
        <taxon>Cichorioideae</taxon>
        <taxon>Cichorieae</taxon>
        <taxon>Lactucinae</taxon>
        <taxon>Lactuca</taxon>
    </lineage>
</organism>